<feature type="transmembrane region" description="Helical" evidence="1">
    <location>
        <begin position="94"/>
        <end position="115"/>
    </location>
</feature>
<name>A0A644WZQ1_9ZZZZ</name>
<evidence type="ECO:0000313" key="2">
    <source>
        <dbReference type="EMBL" id="MPM08998.1"/>
    </source>
</evidence>
<proteinExistence type="predicted"/>
<keyword evidence="1" id="KW-1133">Transmembrane helix</keyword>
<protein>
    <submittedName>
        <fullName evidence="2">Uncharacterized protein</fullName>
    </submittedName>
</protein>
<reference evidence="2" key="1">
    <citation type="submission" date="2019-08" db="EMBL/GenBank/DDBJ databases">
        <authorList>
            <person name="Kucharzyk K."/>
            <person name="Murdoch R.W."/>
            <person name="Higgins S."/>
            <person name="Loffler F."/>
        </authorList>
    </citation>
    <scope>NUCLEOTIDE SEQUENCE</scope>
</reference>
<evidence type="ECO:0000256" key="1">
    <source>
        <dbReference type="SAM" id="Phobius"/>
    </source>
</evidence>
<dbReference type="EMBL" id="VSSQ01001517">
    <property type="protein sequence ID" value="MPM08998.1"/>
    <property type="molecule type" value="Genomic_DNA"/>
</dbReference>
<dbReference type="AlphaFoldDB" id="A0A644WZQ1"/>
<accession>A0A644WZQ1</accession>
<sequence>MDQIIENLGIALNALVAIIDWVYVLVFILCAFIALKYAGESLLKKSISIRIKAKKIVLITAKRLIVLITAVLLAIAFGLFYWRGSGFPWHPAGQVAYSLTIFFSMLMAIFINEFFNIEKLLNGLLNISKKVLPKKAE</sequence>
<feature type="transmembrane region" description="Helical" evidence="1">
    <location>
        <begin position="56"/>
        <end position="82"/>
    </location>
</feature>
<keyword evidence="1" id="KW-0812">Transmembrane</keyword>
<organism evidence="2">
    <name type="scientific">bioreactor metagenome</name>
    <dbReference type="NCBI Taxonomy" id="1076179"/>
    <lineage>
        <taxon>unclassified sequences</taxon>
        <taxon>metagenomes</taxon>
        <taxon>ecological metagenomes</taxon>
    </lineage>
</organism>
<comment type="caution">
    <text evidence="2">The sequence shown here is derived from an EMBL/GenBank/DDBJ whole genome shotgun (WGS) entry which is preliminary data.</text>
</comment>
<feature type="transmembrane region" description="Helical" evidence="1">
    <location>
        <begin position="12"/>
        <end position="35"/>
    </location>
</feature>
<keyword evidence="1" id="KW-0472">Membrane</keyword>
<gene>
    <name evidence="2" type="ORF">SDC9_55314</name>
</gene>